<gene>
    <name evidence="2" type="ORF">FHS27_005583</name>
</gene>
<dbReference type="RefSeq" id="WP_246420957.1">
    <property type="nucleotide sequence ID" value="NZ_JACHXU010000026.1"/>
</dbReference>
<evidence type="ECO:0008006" key="4">
    <source>
        <dbReference type="Google" id="ProtNLM"/>
    </source>
</evidence>
<sequence>MPENLSPLLAMSSIRHVFLLATWCMFAMACLHATTASAQLQSRQNFAVTVPSNLSITAPPNVGMMHNQTDANQTFPLQRWRVVGNSIRGVTVSFSTDGPFVHNTDATSQRDVQLGLSIASSSGVGRWILTQAIDSTDYANRDSYATVSAMSNGTATATFDLQVSFLTDTYGSFPAGLYETTVTGTITAN</sequence>
<dbReference type="AlphaFoldDB" id="A0A7W5E533"/>
<comment type="caution">
    <text evidence="2">The sequence shown here is derived from an EMBL/GenBank/DDBJ whole genome shotgun (WGS) entry which is preliminary data.</text>
</comment>
<name>A0A7W5E533_9BACT</name>
<evidence type="ECO:0000313" key="2">
    <source>
        <dbReference type="EMBL" id="MBB3209743.1"/>
    </source>
</evidence>
<proteinExistence type="predicted"/>
<dbReference type="Proteomes" id="UP000536179">
    <property type="component" value="Unassembled WGS sequence"/>
</dbReference>
<keyword evidence="1" id="KW-0732">Signal</keyword>
<reference evidence="2 3" key="1">
    <citation type="submission" date="2020-08" db="EMBL/GenBank/DDBJ databases">
        <title>Genomic Encyclopedia of Type Strains, Phase III (KMG-III): the genomes of soil and plant-associated and newly described type strains.</title>
        <authorList>
            <person name="Whitman W."/>
        </authorList>
    </citation>
    <scope>NUCLEOTIDE SEQUENCE [LARGE SCALE GENOMIC DNA]</scope>
    <source>
        <strain evidence="2 3">CECT 8075</strain>
    </source>
</reference>
<keyword evidence="3" id="KW-1185">Reference proteome</keyword>
<accession>A0A7W5E533</accession>
<organism evidence="2 3">
    <name type="scientific">Aporhodopirellula rubra</name>
    <dbReference type="NCBI Taxonomy" id="980271"/>
    <lineage>
        <taxon>Bacteria</taxon>
        <taxon>Pseudomonadati</taxon>
        <taxon>Planctomycetota</taxon>
        <taxon>Planctomycetia</taxon>
        <taxon>Pirellulales</taxon>
        <taxon>Pirellulaceae</taxon>
        <taxon>Aporhodopirellula</taxon>
    </lineage>
</organism>
<evidence type="ECO:0000256" key="1">
    <source>
        <dbReference type="SAM" id="SignalP"/>
    </source>
</evidence>
<dbReference type="EMBL" id="JACHXU010000026">
    <property type="protein sequence ID" value="MBB3209743.1"/>
    <property type="molecule type" value="Genomic_DNA"/>
</dbReference>
<feature type="chain" id="PRO_5031545704" description="Secreted protein" evidence="1">
    <location>
        <begin position="30"/>
        <end position="189"/>
    </location>
</feature>
<feature type="signal peptide" evidence="1">
    <location>
        <begin position="1"/>
        <end position="29"/>
    </location>
</feature>
<evidence type="ECO:0000313" key="3">
    <source>
        <dbReference type="Proteomes" id="UP000536179"/>
    </source>
</evidence>
<protein>
    <recommendedName>
        <fullName evidence="4">Secreted protein</fullName>
    </recommendedName>
</protein>